<dbReference type="GO" id="GO:0016209">
    <property type="term" value="F:antioxidant activity"/>
    <property type="evidence" value="ECO:0007669"/>
    <property type="project" value="InterPro"/>
</dbReference>
<evidence type="ECO:0000313" key="3">
    <source>
        <dbReference type="Proteomes" id="UP000217289"/>
    </source>
</evidence>
<dbReference type="SUPFAM" id="SSF52833">
    <property type="entry name" value="Thioredoxin-like"/>
    <property type="match status" value="1"/>
</dbReference>
<evidence type="ECO:0000259" key="1">
    <source>
        <dbReference type="Pfam" id="PF00578"/>
    </source>
</evidence>
<dbReference type="InterPro" id="IPR000866">
    <property type="entry name" value="AhpC/TSA"/>
</dbReference>
<sequence>MSALDVPLTLLDPEGGWINAPVHVHQLHGRPVLLHFWNERDVGSRARLSRFKSLLEEFQPLGLQVISVHVPLPGEERGRALDTNRLETLAKRLGFRHPVAADDGSMATAYGVEGTPAYLLYDGALVMRLRVMGEDALESVLRPLLRQLIRSESTSSGAIAP</sequence>
<organism evidence="2 3">
    <name type="scientific">Melittangium boletus DSM 14713</name>
    <dbReference type="NCBI Taxonomy" id="1294270"/>
    <lineage>
        <taxon>Bacteria</taxon>
        <taxon>Pseudomonadati</taxon>
        <taxon>Myxococcota</taxon>
        <taxon>Myxococcia</taxon>
        <taxon>Myxococcales</taxon>
        <taxon>Cystobacterineae</taxon>
        <taxon>Archangiaceae</taxon>
        <taxon>Melittangium</taxon>
    </lineage>
</organism>
<proteinExistence type="predicted"/>
<evidence type="ECO:0000313" key="2">
    <source>
        <dbReference type="EMBL" id="ATB31480.1"/>
    </source>
</evidence>
<dbReference type="InterPro" id="IPR050553">
    <property type="entry name" value="Thioredoxin_ResA/DsbE_sf"/>
</dbReference>
<gene>
    <name evidence="2" type="ORF">MEBOL_004943</name>
</gene>
<dbReference type="OrthoDB" id="9811352at2"/>
<dbReference type="RefSeq" id="WP_095979805.1">
    <property type="nucleotide sequence ID" value="NZ_CP022163.1"/>
</dbReference>
<dbReference type="AlphaFoldDB" id="A0A250IJU1"/>
<dbReference type="KEGG" id="mbd:MEBOL_004943"/>
<dbReference type="Gene3D" id="3.40.30.10">
    <property type="entry name" value="Glutaredoxin"/>
    <property type="match status" value="1"/>
</dbReference>
<name>A0A250IJU1_9BACT</name>
<keyword evidence="3" id="KW-1185">Reference proteome</keyword>
<dbReference type="PANTHER" id="PTHR42852:SF13">
    <property type="entry name" value="PROTEIN DIPZ"/>
    <property type="match status" value="1"/>
</dbReference>
<feature type="domain" description="Alkyl hydroperoxide reductase subunit C/ Thiol specific antioxidant" evidence="1">
    <location>
        <begin position="20"/>
        <end position="117"/>
    </location>
</feature>
<dbReference type="GO" id="GO:0016491">
    <property type="term" value="F:oxidoreductase activity"/>
    <property type="evidence" value="ECO:0007669"/>
    <property type="project" value="InterPro"/>
</dbReference>
<dbReference type="Pfam" id="PF00578">
    <property type="entry name" value="AhpC-TSA"/>
    <property type="match status" value="1"/>
</dbReference>
<dbReference type="PANTHER" id="PTHR42852">
    <property type="entry name" value="THIOL:DISULFIDE INTERCHANGE PROTEIN DSBE"/>
    <property type="match status" value="1"/>
</dbReference>
<dbReference type="InterPro" id="IPR036249">
    <property type="entry name" value="Thioredoxin-like_sf"/>
</dbReference>
<reference evidence="2 3" key="1">
    <citation type="submission" date="2017-06" db="EMBL/GenBank/DDBJ databases">
        <authorList>
            <person name="Kim H.J."/>
            <person name="Triplett B.A."/>
        </authorList>
    </citation>
    <scope>NUCLEOTIDE SEQUENCE [LARGE SCALE GENOMIC DNA]</scope>
    <source>
        <strain evidence="2 3">DSM 14713</strain>
    </source>
</reference>
<dbReference type="Proteomes" id="UP000217289">
    <property type="component" value="Chromosome"/>
</dbReference>
<protein>
    <recommendedName>
        <fullName evidence="1">Alkyl hydroperoxide reductase subunit C/ Thiol specific antioxidant domain-containing protein</fullName>
    </recommendedName>
</protein>
<accession>A0A250IJU1</accession>
<dbReference type="EMBL" id="CP022163">
    <property type="protein sequence ID" value="ATB31480.1"/>
    <property type="molecule type" value="Genomic_DNA"/>
</dbReference>
<dbReference type="CDD" id="cd02966">
    <property type="entry name" value="TlpA_like_family"/>
    <property type="match status" value="1"/>
</dbReference>